<dbReference type="PROSITE" id="PS00194">
    <property type="entry name" value="THIOREDOXIN_1"/>
    <property type="match status" value="1"/>
</dbReference>
<evidence type="ECO:0000313" key="8">
    <source>
        <dbReference type="Proteomes" id="UP000294834"/>
    </source>
</evidence>
<evidence type="ECO:0000313" key="6">
    <source>
        <dbReference type="EMBL" id="TDB06556.1"/>
    </source>
</evidence>
<evidence type="ECO:0000313" key="4">
    <source>
        <dbReference type="EMBL" id="KAA5321387.1"/>
    </source>
</evidence>
<dbReference type="PANTHER" id="PTHR43601">
    <property type="entry name" value="THIOREDOXIN, MITOCHONDRIAL"/>
    <property type="match status" value="1"/>
</dbReference>
<reference evidence="5 7" key="1">
    <citation type="submission" date="2018-08" db="EMBL/GenBank/DDBJ databases">
        <title>A genome reference for cultivated species of the human gut microbiota.</title>
        <authorList>
            <person name="Zou Y."/>
            <person name="Xue W."/>
            <person name="Luo G."/>
        </authorList>
    </citation>
    <scope>NUCLEOTIDE SEQUENCE [LARGE SCALE GENOMIC DNA]</scope>
    <source>
        <strain evidence="5 7">AF14-1AC</strain>
    </source>
</reference>
<dbReference type="Proteomes" id="UP000283678">
    <property type="component" value="Unassembled WGS sequence"/>
</dbReference>
<dbReference type="PANTHER" id="PTHR43601:SF3">
    <property type="entry name" value="THIOREDOXIN, MITOCHONDRIAL"/>
    <property type="match status" value="1"/>
</dbReference>
<dbReference type="AlphaFoldDB" id="A0A0K2HIA9"/>
<dbReference type="EMBL" id="QRZL01000004">
    <property type="protein sequence ID" value="RGV79947.1"/>
    <property type="molecule type" value="Genomic_DNA"/>
</dbReference>
<evidence type="ECO:0000256" key="1">
    <source>
        <dbReference type="ARBA" id="ARBA00023284"/>
    </source>
</evidence>
<dbReference type="EMBL" id="SLTX01000001">
    <property type="protein sequence ID" value="TDB06556.1"/>
    <property type="molecule type" value="Genomic_DNA"/>
</dbReference>
<proteinExistence type="predicted"/>
<dbReference type="EMBL" id="VVZV01000007">
    <property type="protein sequence ID" value="KAA5321387.1"/>
    <property type="molecule type" value="Genomic_DNA"/>
</dbReference>
<name>A0A0K2HIA9_9BACT</name>
<keyword evidence="2" id="KW-0732">Signal</keyword>
<gene>
    <name evidence="5" type="ORF">DWW04_05965</name>
    <name evidence="6" type="ORF">E1J06_03570</name>
    <name evidence="4" type="ORF">F2Z07_07815</name>
</gene>
<dbReference type="Gene3D" id="3.40.30.10">
    <property type="entry name" value="Glutaredoxin"/>
    <property type="match status" value="1"/>
</dbReference>
<dbReference type="Proteomes" id="UP000294834">
    <property type="component" value="Unassembled WGS sequence"/>
</dbReference>
<dbReference type="InterPro" id="IPR013766">
    <property type="entry name" value="Thioredoxin_domain"/>
</dbReference>
<keyword evidence="1" id="KW-0676">Redox-active center</keyword>
<evidence type="ECO:0000313" key="9">
    <source>
        <dbReference type="Proteomes" id="UP000481700"/>
    </source>
</evidence>
<evidence type="ECO:0000259" key="3">
    <source>
        <dbReference type="PROSITE" id="PS51352"/>
    </source>
</evidence>
<evidence type="ECO:0000313" key="7">
    <source>
        <dbReference type="Proteomes" id="UP000283678"/>
    </source>
</evidence>
<dbReference type="KEGG" id="bdh:GV66_10175"/>
<accession>A0A0K2HIA9</accession>
<dbReference type="InterPro" id="IPR036249">
    <property type="entry name" value="Thioredoxin-like_sf"/>
</dbReference>
<organism evidence="5 7">
    <name type="scientific">Phocaeicola dorei</name>
    <dbReference type="NCBI Taxonomy" id="357276"/>
    <lineage>
        <taxon>Bacteria</taxon>
        <taxon>Pseudomonadati</taxon>
        <taxon>Bacteroidota</taxon>
        <taxon>Bacteroidia</taxon>
        <taxon>Bacteroidales</taxon>
        <taxon>Bacteroidaceae</taxon>
        <taxon>Phocaeicola</taxon>
    </lineage>
</organism>
<evidence type="ECO:0000256" key="2">
    <source>
        <dbReference type="SAM" id="SignalP"/>
    </source>
</evidence>
<dbReference type="SUPFAM" id="SSF52833">
    <property type="entry name" value="Thioredoxin-like"/>
    <property type="match status" value="1"/>
</dbReference>
<sequence length="388" mass="44542">MKKYILLIFACIYAIHLSAQNAGINFLHGTTWTEAVAKAKAENKLIFIDFYTQWCGPCLNMAQTVFSLPTVGYYYNQTFINLKIDAEEGEGITLAKKYGVRSYPTYAFIDPATEEIVHHSSSRQTPEQFIQTGKDATVPTKRSFYLQDQYTKGNRERAFLIDYINYHYSVYARKNVQTAFDELIKGGAKLTDPDVWEVYVNTINGMNPYLKQVSDNYADFCQRFGKKNVDAKLAKETSYGELAEIEALCNYEGKDFNLKMIRINNDIREQKYEAAATQIDAMIADTTINQQELIGRLKFIARLGYKAEELPEFWFNKCVGYLQYIAYNQTDRDDAFIHQEYAAALEMVLRKLNGKAPIPASLSTEPAYGKKVYNMRPDALKMKPKRKK</sequence>
<reference evidence="6 8" key="3">
    <citation type="journal article" date="2019" name="Nat. Microbiol.">
        <title>Genomic variation and strain-specific functional adaptation in the human gut microbiome during early life.</title>
        <authorList>
            <person name="Vatanen T."/>
            <person name="Plichta D.R."/>
            <person name="Somani J."/>
            <person name="Munch P.C."/>
            <person name="Arthur T.D."/>
            <person name="Hall A.B."/>
            <person name="Rudolf S."/>
            <person name="Oakeley E.J."/>
            <person name="Ke X."/>
            <person name="Young R.A."/>
            <person name="Haiser H.J."/>
            <person name="Kolde R."/>
            <person name="Yassour M."/>
            <person name="Luopajarvi K."/>
            <person name="Siljander H."/>
            <person name="Virtanen S.M."/>
            <person name="Ilonen J."/>
            <person name="Uibo R."/>
            <person name="Tillmann V."/>
            <person name="Mokurov S."/>
            <person name="Dorshakova N."/>
            <person name="Porter J.A."/>
            <person name="McHardy A.C."/>
            <person name="Lahdesmaki H."/>
            <person name="Vlamakis H."/>
            <person name="Huttenhower C."/>
            <person name="Knip M."/>
            <person name="Xavier R.J."/>
        </authorList>
    </citation>
    <scope>NUCLEOTIDE SEQUENCE [LARGE SCALE GENOMIC DNA]</scope>
    <source>
        <strain evidence="6 8">RJX1052</strain>
    </source>
</reference>
<reference evidence="4 9" key="2">
    <citation type="journal article" date="2019" name="Nat. Med.">
        <title>A library of human gut bacterial isolates paired with longitudinal multiomics data enables mechanistic microbiome research.</title>
        <authorList>
            <person name="Poyet M."/>
            <person name="Groussin M."/>
            <person name="Gibbons S.M."/>
            <person name="Avila-Pacheco J."/>
            <person name="Jiang X."/>
            <person name="Kearney S.M."/>
            <person name="Perrotta A.R."/>
            <person name="Berdy B."/>
            <person name="Zhao S."/>
            <person name="Lieberman T.D."/>
            <person name="Swanson P.K."/>
            <person name="Smith M."/>
            <person name="Roesemann S."/>
            <person name="Alexander J.E."/>
            <person name="Rich S.A."/>
            <person name="Livny J."/>
            <person name="Vlamakis H."/>
            <person name="Clish C."/>
            <person name="Bullock K."/>
            <person name="Deik A."/>
            <person name="Scott J."/>
            <person name="Pierce K.A."/>
            <person name="Xavier R.J."/>
            <person name="Alm E.J."/>
        </authorList>
    </citation>
    <scope>NUCLEOTIDE SEQUENCE [LARGE SCALE GENOMIC DNA]</scope>
    <source>
        <strain evidence="4 9">BIOML-A25</strain>
    </source>
</reference>
<dbReference type="InterPro" id="IPR017937">
    <property type="entry name" value="Thioredoxin_CS"/>
</dbReference>
<dbReference type="PROSITE" id="PS51352">
    <property type="entry name" value="THIOREDOXIN_2"/>
    <property type="match status" value="1"/>
</dbReference>
<dbReference type="RefSeq" id="WP_007840729.1">
    <property type="nucleotide sequence ID" value="NZ_CAXSLT010000021.1"/>
</dbReference>
<dbReference type="Proteomes" id="UP000481700">
    <property type="component" value="Unassembled WGS sequence"/>
</dbReference>
<feature type="chain" id="PRO_5043120582" evidence="2">
    <location>
        <begin position="22"/>
        <end position="388"/>
    </location>
</feature>
<dbReference type="GO" id="GO:0045454">
    <property type="term" value="P:cell redox homeostasis"/>
    <property type="evidence" value="ECO:0007669"/>
    <property type="project" value="TreeGrafter"/>
</dbReference>
<dbReference type="Pfam" id="PF13899">
    <property type="entry name" value="Thioredoxin_7"/>
    <property type="match status" value="1"/>
</dbReference>
<comment type="caution">
    <text evidence="5">The sequence shown here is derived from an EMBL/GenBank/DDBJ whole genome shotgun (WGS) entry which is preliminary data.</text>
</comment>
<feature type="domain" description="Thioredoxin" evidence="3">
    <location>
        <begin position="13"/>
        <end position="138"/>
    </location>
</feature>
<feature type="signal peptide" evidence="2">
    <location>
        <begin position="1"/>
        <end position="21"/>
    </location>
</feature>
<protein>
    <submittedName>
        <fullName evidence="5">DUF255 domain-containing protein</fullName>
    </submittedName>
</protein>
<evidence type="ECO:0000313" key="5">
    <source>
        <dbReference type="EMBL" id="RGV79947.1"/>
    </source>
</evidence>